<evidence type="ECO:0000256" key="15">
    <source>
        <dbReference type="SAM" id="MobiDB-lite"/>
    </source>
</evidence>
<feature type="domain" description="Glycosyl transferase family 51" evidence="18">
    <location>
        <begin position="76"/>
        <end position="249"/>
    </location>
</feature>
<evidence type="ECO:0000256" key="16">
    <source>
        <dbReference type="SAM" id="Phobius"/>
    </source>
</evidence>
<dbReference type="Pfam" id="PF00912">
    <property type="entry name" value="Transgly"/>
    <property type="match status" value="1"/>
</dbReference>
<dbReference type="Proteomes" id="UP000199415">
    <property type="component" value="Unassembled WGS sequence"/>
</dbReference>
<dbReference type="EMBL" id="FNCE01000008">
    <property type="protein sequence ID" value="SDG30212.1"/>
    <property type="molecule type" value="Genomic_DNA"/>
</dbReference>
<dbReference type="FunFam" id="1.10.3810.10:FF:000001">
    <property type="entry name" value="Penicillin-binding protein 1A"/>
    <property type="match status" value="1"/>
</dbReference>
<evidence type="ECO:0000256" key="1">
    <source>
        <dbReference type="ARBA" id="ARBA00004752"/>
    </source>
</evidence>
<comment type="similarity">
    <text evidence="2">In the C-terminal section; belongs to the transpeptidase family.</text>
</comment>
<keyword evidence="10" id="KW-0573">Peptidoglycan synthesis</keyword>
<feature type="compositionally biased region" description="Basic and acidic residues" evidence="15">
    <location>
        <begin position="615"/>
        <end position="626"/>
    </location>
</feature>
<evidence type="ECO:0000313" key="19">
    <source>
        <dbReference type="EMBL" id="SDG30212.1"/>
    </source>
</evidence>
<dbReference type="STRING" id="1082479.SAMN05216241_10889"/>
<dbReference type="GO" id="GO:0008955">
    <property type="term" value="F:peptidoglycan glycosyltransferase activity"/>
    <property type="evidence" value="ECO:0007669"/>
    <property type="project" value="UniProtKB-EC"/>
</dbReference>
<evidence type="ECO:0000313" key="20">
    <source>
        <dbReference type="Proteomes" id="UP000199415"/>
    </source>
</evidence>
<keyword evidence="8" id="KW-0378">Hydrolase</keyword>
<dbReference type="GO" id="GO:0071555">
    <property type="term" value="P:cell wall organization"/>
    <property type="evidence" value="ECO:0007669"/>
    <property type="project" value="UniProtKB-KW"/>
</dbReference>
<keyword evidence="16" id="KW-1133">Transmembrane helix</keyword>
<feature type="domain" description="Penicillin-binding protein transpeptidase" evidence="17">
    <location>
        <begin position="335"/>
        <end position="563"/>
    </location>
</feature>
<comment type="pathway">
    <text evidence="1">Cell wall biogenesis; peptidoglycan biosynthesis.</text>
</comment>
<evidence type="ECO:0000256" key="4">
    <source>
        <dbReference type="ARBA" id="ARBA00022645"/>
    </source>
</evidence>
<dbReference type="InterPro" id="IPR036950">
    <property type="entry name" value="PBP_transglycosylase"/>
</dbReference>
<dbReference type="NCBIfam" id="TIGR02074">
    <property type="entry name" value="PBP_1a_fam"/>
    <property type="match status" value="1"/>
</dbReference>
<protein>
    <submittedName>
        <fullName evidence="19">Penicillin-binding protein 1A</fullName>
    </submittedName>
</protein>
<keyword evidence="7" id="KW-0808">Transferase</keyword>
<accession>A0A1G7T550</accession>
<keyword evidence="6" id="KW-0328">Glycosyltransferase</keyword>
<dbReference type="GO" id="GO:0008360">
    <property type="term" value="P:regulation of cell shape"/>
    <property type="evidence" value="ECO:0007669"/>
    <property type="project" value="UniProtKB-KW"/>
</dbReference>
<keyword evidence="16" id="KW-0472">Membrane</keyword>
<comment type="similarity">
    <text evidence="3">In the N-terminal section; belongs to the glycosyltransferase 51 family.</text>
</comment>
<dbReference type="RefSeq" id="WP_090020745.1">
    <property type="nucleotide sequence ID" value="NZ_FNCE01000008.1"/>
</dbReference>
<name>A0A1G7T550_9PROT</name>
<dbReference type="InterPro" id="IPR023346">
    <property type="entry name" value="Lysozyme-like_dom_sf"/>
</dbReference>
<evidence type="ECO:0000256" key="13">
    <source>
        <dbReference type="ARBA" id="ARBA00034000"/>
    </source>
</evidence>
<dbReference type="Gene3D" id="1.10.3810.10">
    <property type="entry name" value="Biosynthetic peptidoglycan transglycosylase-like"/>
    <property type="match status" value="1"/>
</dbReference>
<evidence type="ECO:0000256" key="8">
    <source>
        <dbReference type="ARBA" id="ARBA00022801"/>
    </source>
</evidence>
<dbReference type="SUPFAM" id="SSF56601">
    <property type="entry name" value="beta-lactamase/transpeptidase-like"/>
    <property type="match status" value="1"/>
</dbReference>
<dbReference type="InterPro" id="IPR001460">
    <property type="entry name" value="PCN-bd_Tpept"/>
</dbReference>
<keyword evidence="9" id="KW-0133">Cell shape</keyword>
<feature type="compositionally biased region" description="Basic and acidic residues" evidence="15">
    <location>
        <begin position="658"/>
        <end position="667"/>
    </location>
</feature>
<dbReference type="Pfam" id="PF00905">
    <property type="entry name" value="Transpeptidase"/>
    <property type="match status" value="1"/>
</dbReference>
<reference evidence="19 20" key="1">
    <citation type="submission" date="2016-10" db="EMBL/GenBank/DDBJ databases">
        <authorList>
            <person name="de Groot N.N."/>
        </authorList>
    </citation>
    <scope>NUCLEOTIDE SEQUENCE [LARGE SCALE GENOMIC DNA]</scope>
    <source>
        <strain evidence="19 20">DSM 25584</strain>
    </source>
</reference>
<evidence type="ECO:0000256" key="5">
    <source>
        <dbReference type="ARBA" id="ARBA00022670"/>
    </source>
</evidence>
<dbReference type="GO" id="GO:0009002">
    <property type="term" value="F:serine-type D-Ala-D-Ala carboxypeptidase activity"/>
    <property type="evidence" value="ECO:0007669"/>
    <property type="project" value="UniProtKB-EC"/>
</dbReference>
<evidence type="ECO:0000256" key="11">
    <source>
        <dbReference type="ARBA" id="ARBA00023268"/>
    </source>
</evidence>
<keyword evidence="5" id="KW-0645">Protease</keyword>
<evidence type="ECO:0000256" key="2">
    <source>
        <dbReference type="ARBA" id="ARBA00007090"/>
    </source>
</evidence>
<feature type="region of interest" description="Disordered" evidence="15">
    <location>
        <begin position="601"/>
        <end position="667"/>
    </location>
</feature>
<dbReference type="Gene3D" id="3.40.710.10">
    <property type="entry name" value="DD-peptidase/beta-lactamase superfamily"/>
    <property type="match status" value="1"/>
</dbReference>
<dbReference type="InterPro" id="IPR001264">
    <property type="entry name" value="Glyco_trans_51"/>
</dbReference>
<feature type="transmembrane region" description="Helical" evidence="16">
    <location>
        <begin position="30"/>
        <end position="50"/>
    </location>
</feature>
<dbReference type="GO" id="GO:0008658">
    <property type="term" value="F:penicillin binding"/>
    <property type="evidence" value="ECO:0007669"/>
    <property type="project" value="InterPro"/>
</dbReference>
<keyword evidence="4" id="KW-0121">Carboxypeptidase</keyword>
<evidence type="ECO:0000259" key="18">
    <source>
        <dbReference type="Pfam" id="PF00912"/>
    </source>
</evidence>
<dbReference type="PANTHER" id="PTHR32282:SF33">
    <property type="entry name" value="PEPTIDOGLYCAN GLYCOSYLTRANSFERASE"/>
    <property type="match status" value="1"/>
</dbReference>
<keyword evidence="12" id="KW-0961">Cell wall biogenesis/degradation</keyword>
<evidence type="ECO:0000256" key="6">
    <source>
        <dbReference type="ARBA" id="ARBA00022676"/>
    </source>
</evidence>
<evidence type="ECO:0000256" key="12">
    <source>
        <dbReference type="ARBA" id="ARBA00023316"/>
    </source>
</evidence>
<sequence length="667" mass="72695">MARRRRKQEDRATTGSGPHKRRPLLRLAKWAFVLGVWGLVALAALVAYYAHDLPDVERAMAETREPTVTFRARDGSVLATYGNAYGGRVELDALPPSLPRAVMAVEDRRFYDHHGVDPLGLLRASWVNLRAWDVVQGGSTITQQLAKNLFLSPAQTLKRKVQELILAVWLERTFSKDEILELYLNRVYLGAGVYGVDAAAQRYFGKSARELTLYESAMLAGMLKAPSDLNPRHHPDAAHARTETVLNDMVAAGFISDARAERAARERRRGHAAVSTSGRYFTDWAMKRVRGRIGTPRRDITVHTTLDPDLQRVTQRTLSDTLAEEGRAADAGQGAVVSMTPDGAVRALVGGSGYAETPYNRATQARRQPASTFKPFVYLAAVEDGMTPDTRMVDEPVTVNGWSPENYDDTYRGEVTLREAFARSINSVAAKLIARVGAETVVRAAHRLGITSELQPHPSLALGTSEVSLLHLTGAYAVFANRGRDAQPYGVQRITADDGEVLYEHPDRPGSRLVAEPHVRRMTDLLRADIVWGTGTGADPGRPAGGKTGTSQNARDAWFVGFTAELVTGVWLGNDDGRPMDGVTGSGLPAAIWRQVTRQALRGVPEKPLPGRTPRVADKPEGESTRAETGSGGDGVISRIIDSLDGGSSRARTPQEGPESHELNRGR</sequence>
<dbReference type="GO" id="GO:0030288">
    <property type="term" value="C:outer membrane-bounded periplasmic space"/>
    <property type="evidence" value="ECO:0007669"/>
    <property type="project" value="TreeGrafter"/>
</dbReference>
<evidence type="ECO:0000256" key="9">
    <source>
        <dbReference type="ARBA" id="ARBA00022960"/>
    </source>
</evidence>
<dbReference type="SUPFAM" id="SSF53955">
    <property type="entry name" value="Lysozyme-like"/>
    <property type="match status" value="1"/>
</dbReference>
<organism evidence="19 20">
    <name type="scientific">Limimonas halophila</name>
    <dbReference type="NCBI Taxonomy" id="1082479"/>
    <lineage>
        <taxon>Bacteria</taxon>
        <taxon>Pseudomonadati</taxon>
        <taxon>Pseudomonadota</taxon>
        <taxon>Alphaproteobacteria</taxon>
        <taxon>Rhodospirillales</taxon>
        <taxon>Rhodovibrionaceae</taxon>
        <taxon>Limimonas</taxon>
    </lineage>
</organism>
<keyword evidence="11" id="KW-0511">Multifunctional enzyme</keyword>
<proteinExistence type="inferred from homology"/>
<dbReference type="GO" id="GO:0006508">
    <property type="term" value="P:proteolysis"/>
    <property type="evidence" value="ECO:0007669"/>
    <property type="project" value="UniProtKB-KW"/>
</dbReference>
<evidence type="ECO:0000256" key="7">
    <source>
        <dbReference type="ARBA" id="ARBA00022679"/>
    </source>
</evidence>
<evidence type="ECO:0000259" key="17">
    <source>
        <dbReference type="Pfam" id="PF00905"/>
    </source>
</evidence>
<dbReference type="UniPathway" id="UPA00219"/>
<dbReference type="OrthoDB" id="9766909at2"/>
<evidence type="ECO:0000256" key="10">
    <source>
        <dbReference type="ARBA" id="ARBA00022984"/>
    </source>
</evidence>
<comment type="catalytic activity">
    <reaction evidence="13">
        <text>Preferential cleavage: (Ac)2-L-Lys-D-Ala-|-D-Ala. Also transpeptidation of peptidyl-alanyl moieties that are N-acyl substituents of D-alanine.</text>
        <dbReference type="EC" id="3.4.16.4"/>
    </reaction>
</comment>
<gene>
    <name evidence="19" type="ORF">SAMN05216241_10889</name>
</gene>
<dbReference type="PANTHER" id="PTHR32282">
    <property type="entry name" value="BINDING PROTEIN TRANSPEPTIDASE, PUTATIVE-RELATED"/>
    <property type="match status" value="1"/>
</dbReference>
<keyword evidence="16" id="KW-0812">Transmembrane</keyword>
<keyword evidence="20" id="KW-1185">Reference proteome</keyword>
<dbReference type="InterPro" id="IPR012338">
    <property type="entry name" value="Beta-lactam/transpept-like"/>
</dbReference>
<evidence type="ECO:0000256" key="3">
    <source>
        <dbReference type="ARBA" id="ARBA00007739"/>
    </source>
</evidence>
<evidence type="ECO:0000256" key="14">
    <source>
        <dbReference type="ARBA" id="ARBA00049902"/>
    </source>
</evidence>
<dbReference type="GO" id="GO:0009252">
    <property type="term" value="P:peptidoglycan biosynthetic process"/>
    <property type="evidence" value="ECO:0007669"/>
    <property type="project" value="UniProtKB-UniPathway"/>
</dbReference>
<dbReference type="InterPro" id="IPR050396">
    <property type="entry name" value="Glycosyltr_51/Transpeptidase"/>
</dbReference>
<comment type="catalytic activity">
    <reaction evidence="14">
        <text>[GlcNAc-(1-&gt;4)-Mur2Ac(oyl-L-Ala-gamma-D-Glu-L-Lys-D-Ala-D-Ala)](n)-di-trans,octa-cis-undecaprenyl diphosphate + beta-D-GlcNAc-(1-&gt;4)-Mur2Ac(oyl-L-Ala-gamma-D-Glu-L-Lys-D-Ala-D-Ala)-di-trans,octa-cis-undecaprenyl diphosphate = [GlcNAc-(1-&gt;4)-Mur2Ac(oyl-L-Ala-gamma-D-Glu-L-Lys-D-Ala-D-Ala)](n+1)-di-trans,octa-cis-undecaprenyl diphosphate + di-trans,octa-cis-undecaprenyl diphosphate + H(+)</text>
        <dbReference type="Rhea" id="RHEA:23708"/>
        <dbReference type="Rhea" id="RHEA-COMP:9602"/>
        <dbReference type="Rhea" id="RHEA-COMP:9603"/>
        <dbReference type="ChEBI" id="CHEBI:15378"/>
        <dbReference type="ChEBI" id="CHEBI:58405"/>
        <dbReference type="ChEBI" id="CHEBI:60033"/>
        <dbReference type="ChEBI" id="CHEBI:78435"/>
        <dbReference type="EC" id="2.4.99.28"/>
    </reaction>
</comment>
<dbReference type="AlphaFoldDB" id="A0A1G7T550"/>